<dbReference type="RefSeq" id="WP_131152306.1">
    <property type="nucleotide sequence ID" value="NZ_SJTG01000004.1"/>
</dbReference>
<accession>A0A4R0YH63</accession>
<gene>
    <name evidence="2" type="ORF">EZM97_24025</name>
</gene>
<evidence type="ECO:0000313" key="3">
    <source>
        <dbReference type="Proteomes" id="UP000291822"/>
    </source>
</evidence>
<reference evidence="2 3" key="1">
    <citation type="submission" date="2019-02" db="EMBL/GenBank/DDBJ databases">
        <title>Dyella amyloliquefaciens sp. nov., isolated from forest soil.</title>
        <authorList>
            <person name="Gao Z.-H."/>
            <person name="Qiu L.-H."/>
        </authorList>
    </citation>
    <scope>NUCLEOTIDE SEQUENCE [LARGE SCALE GENOMIC DNA]</scope>
    <source>
        <strain evidence="2 3">KACC 12747</strain>
    </source>
</reference>
<evidence type="ECO:0000313" key="2">
    <source>
        <dbReference type="EMBL" id="TCI07752.1"/>
    </source>
</evidence>
<comment type="caution">
    <text evidence="2">The sequence shown here is derived from an EMBL/GenBank/DDBJ whole genome shotgun (WGS) entry which is preliminary data.</text>
</comment>
<sequence>MLRIISMAVAITLVGYSVTSTASEPKSIYHGETGRTAADYVKCVATKWEGRSAHLAVADAPNGKRITVTAKGKTAATLDAITTDSLTNVDIHSDAWPKDKADAFVEDARGCI</sequence>
<keyword evidence="3" id="KW-1185">Reference proteome</keyword>
<evidence type="ECO:0000256" key="1">
    <source>
        <dbReference type="SAM" id="SignalP"/>
    </source>
</evidence>
<dbReference type="EMBL" id="SJTG01000004">
    <property type="protein sequence ID" value="TCI07752.1"/>
    <property type="molecule type" value="Genomic_DNA"/>
</dbReference>
<organism evidence="2 3">
    <name type="scientific">Dyella soli</name>
    <dbReference type="NCBI Taxonomy" id="522319"/>
    <lineage>
        <taxon>Bacteria</taxon>
        <taxon>Pseudomonadati</taxon>
        <taxon>Pseudomonadota</taxon>
        <taxon>Gammaproteobacteria</taxon>
        <taxon>Lysobacterales</taxon>
        <taxon>Rhodanobacteraceae</taxon>
        <taxon>Dyella</taxon>
    </lineage>
</organism>
<proteinExistence type="predicted"/>
<dbReference type="Proteomes" id="UP000291822">
    <property type="component" value="Unassembled WGS sequence"/>
</dbReference>
<dbReference type="AlphaFoldDB" id="A0A4R0YH63"/>
<feature type="signal peptide" evidence="1">
    <location>
        <begin position="1"/>
        <end position="22"/>
    </location>
</feature>
<name>A0A4R0YH63_9GAMM</name>
<protein>
    <submittedName>
        <fullName evidence="2">Uncharacterized protein</fullName>
    </submittedName>
</protein>
<feature type="chain" id="PRO_5020886651" evidence="1">
    <location>
        <begin position="23"/>
        <end position="112"/>
    </location>
</feature>
<keyword evidence="1" id="KW-0732">Signal</keyword>